<comment type="caution">
    <text evidence="1">The sequence shown here is derived from an EMBL/GenBank/DDBJ whole genome shotgun (WGS) entry which is preliminary data.</text>
</comment>
<keyword evidence="2" id="KW-1185">Reference proteome</keyword>
<dbReference type="OrthoDB" id="7284704at2"/>
<dbReference type="Proteomes" id="UP000252680">
    <property type="component" value="Unassembled WGS sequence"/>
</dbReference>
<protein>
    <submittedName>
        <fullName evidence="1">Uncharacterized protein</fullName>
    </submittedName>
</protein>
<proteinExistence type="predicted"/>
<dbReference type="EMBL" id="QEXL01000006">
    <property type="protein sequence ID" value="RBM07927.1"/>
    <property type="molecule type" value="Genomic_DNA"/>
</dbReference>
<reference evidence="1 2" key="1">
    <citation type="submission" date="2018-05" db="EMBL/GenBank/DDBJ databases">
        <title>Komagataeibacter cocois sp. nov., for a novel cellulose- producing strain isolated from coconut milk.</title>
        <authorList>
            <person name="Liu L."/>
            <person name="Wang Y."/>
            <person name="Liu S."/>
            <person name="Bi J."/>
            <person name="Chen H."/>
            <person name="Deng J."/>
            <person name="Zhang C."/>
            <person name="Hu Q."/>
            <person name="Li C."/>
        </authorList>
    </citation>
    <scope>NUCLEOTIDE SEQUENCE [LARGE SCALE GENOMIC DNA]</scope>
    <source>
        <strain evidence="1 2">WE7</strain>
    </source>
</reference>
<dbReference type="RefSeq" id="WP_113595493.1">
    <property type="nucleotide sequence ID" value="NZ_QEXL01000006.1"/>
</dbReference>
<evidence type="ECO:0000313" key="1">
    <source>
        <dbReference type="EMBL" id="RBM07927.1"/>
    </source>
</evidence>
<gene>
    <name evidence="1" type="ORF">NJLHNGOC_05500</name>
</gene>
<evidence type="ECO:0000313" key="2">
    <source>
        <dbReference type="Proteomes" id="UP000252680"/>
    </source>
</evidence>
<accession>A0A365YXX5</accession>
<sequence length="139" mass="14701">MHEPARHDDGRIALELCARGTAPVADADTVLVTVGQDMGDIDTHAHWGAVVPFTPPTGLFSHGGGCACCTGRGQGLAGLLGDLFRRRATGALPWFGRVVVVADAARLATLRQEMTADLVVRARYRMDASTGMNTGNEKE</sequence>
<name>A0A365YXX5_9PROT</name>
<dbReference type="AlphaFoldDB" id="A0A365YXX5"/>
<organism evidence="1 2">
    <name type="scientific">Novacetimonas cocois</name>
    <dbReference type="NCBI Taxonomy" id="1747507"/>
    <lineage>
        <taxon>Bacteria</taxon>
        <taxon>Pseudomonadati</taxon>
        <taxon>Pseudomonadota</taxon>
        <taxon>Alphaproteobacteria</taxon>
        <taxon>Acetobacterales</taxon>
        <taxon>Acetobacteraceae</taxon>
        <taxon>Novacetimonas</taxon>
    </lineage>
</organism>